<proteinExistence type="predicted"/>
<dbReference type="AlphaFoldDB" id="A0A431TWN3"/>
<gene>
    <name evidence="1" type="ORF">EJV47_23995</name>
</gene>
<evidence type="ECO:0000313" key="1">
    <source>
        <dbReference type="EMBL" id="RTQ45894.1"/>
    </source>
</evidence>
<dbReference type="RefSeq" id="WP_126695750.1">
    <property type="nucleotide sequence ID" value="NZ_RXOF01000018.1"/>
</dbReference>
<reference evidence="1 2" key="1">
    <citation type="submission" date="2018-12" db="EMBL/GenBank/DDBJ databases">
        <title>Hymenobacter gummosus sp. nov., isolated from a spring.</title>
        <authorList>
            <person name="Nie L."/>
        </authorList>
    </citation>
    <scope>NUCLEOTIDE SEQUENCE [LARGE SCALE GENOMIC DNA]</scope>
    <source>
        <strain evidence="1 2">KCTC 52166</strain>
    </source>
</reference>
<accession>A0A431TWN3</accession>
<dbReference type="OrthoDB" id="1073749at2"/>
<protein>
    <submittedName>
        <fullName evidence="1">Uncharacterized protein</fullName>
    </submittedName>
</protein>
<dbReference type="Proteomes" id="UP000282184">
    <property type="component" value="Unassembled WGS sequence"/>
</dbReference>
<dbReference type="EMBL" id="RXOF01000018">
    <property type="protein sequence ID" value="RTQ45894.1"/>
    <property type="molecule type" value="Genomic_DNA"/>
</dbReference>
<comment type="caution">
    <text evidence="1">The sequence shown here is derived from an EMBL/GenBank/DDBJ whole genome shotgun (WGS) entry which is preliminary data.</text>
</comment>
<name>A0A431TWN3_9BACT</name>
<sequence length="312" mass="35561">MHFLLYAHNVPVRGRDRSAIYDLHNAQITFIPNVLFDIVAALQQRPYAAVEADYGYDAASFGKYLAFLQQKGLGFFTERPEAFPRLNLDYHCPDPLTSAVVEYEFGYYDFAALVQQLDTLRCRHLELRLRRATPARLQTLAAALSGTTLRAVTIWLEYTPQVSAADLRALYAAQPKISRLLCHSAPWSGADAELPRLTYTQWQLDEAAATLPKPRYVVNSQFFVEARHRNPYYNGKVCVSRRGDIKNCLRHARSFGRLPEATLPDVIRRADFLELWFAAPDAIEELRDSPLRYCTWFPHALQRTAEGYAVAS</sequence>
<organism evidence="1 2">
    <name type="scientific">Hymenobacter gummosus</name>
    <dbReference type="NCBI Taxonomy" id="1776032"/>
    <lineage>
        <taxon>Bacteria</taxon>
        <taxon>Pseudomonadati</taxon>
        <taxon>Bacteroidota</taxon>
        <taxon>Cytophagia</taxon>
        <taxon>Cytophagales</taxon>
        <taxon>Hymenobacteraceae</taxon>
        <taxon>Hymenobacter</taxon>
    </lineage>
</organism>
<keyword evidence="2" id="KW-1185">Reference proteome</keyword>
<evidence type="ECO:0000313" key="2">
    <source>
        <dbReference type="Proteomes" id="UP000282184"/>
    </source>
</evidence>